<organism evidence="2 3">
    <name type="scientific">Treponema medium ATCC 700293</name>
    <dbReference type="NCBI Taxonomy" id="1125700"/>
    <lineage>
        <taxon>Bacteria</taxon>
        <taxon>Pseudomonadati</taxon>
        <taxon>Spirochaetota</taxon>
        <taxon>Spirochaetia</taxon>
        <taxon>Spirochaetales</taxon>
        <taxon>Treponemataceae</taxon>
        <taxon>Treponema</taxon>
    </lineage>
</organism>
<dbReference type="Pfam" id="PF10040">
    <property type="entry name" value="CRISPR_Cas6"/>
    <property type="match status" value="1"/>
</dbReference>
<dbReference type="Gene3D" id="3.30.70.1900">
    <property type="match status" value="1"/>
</dbReference>
<sequence>MNNIGLTYIDAVFSLSFERPFSFLTAPSFVFRSILGSQLHSIACIARQNTCKTCQFNRSCIYAVIFETILDKNTAFLAGRDKGSHPFRIQTDTPFQIRTPMTELRLTIQLYGFAIQYLPYIFYAIQQAGKQGLFKDRTRYRVSSVKAAGQELLQADENLHTVYAPSSVSYDYKGKAEETAAVVPVHKTIHLCSPLRFKTGGKYTLSFSAQDFLLCIHRRLVTLCSLYGSYTPAAYTPSADVRITAKKLSWLDYQYHSHRQEKIISMGGATGSFTLTGNITAYEQFLLSFADIFGAGKNTNFGLGDVRSEKAGEDITLKR</sequence>
<feature type="domain" description="CRISPR-associated protein Cas6 C-terminal" evidence="1">
    <location>
        <begin position="189"/>
        <end position="306"/>
    </location>
</feature>
<evidence type="ECO:0000313" key="2">
    <source>
        <dbReference type="EMBL" id="EPF29481.1"/>
    </source>
</evidence>
<evidence type="ECO:0000259" key="1">
    <source>
        <dbReference type="Pfam" id="PF10040"/>
    </source>
</evidence>
<proteinExistence type="predicted"/>
<evidence type="ECO:0000313" key="3">
    <source>
        <dbReference type="Proteomes" id="UP000014634"/>
    </source>
</evidence>
<reference evidence="2 3" key="1">
    <citation type="submission" date="2013-04" db="EMBL/GenBank/DDBJ databases">
        <title>The Genome Sequence of Treponema medium ATCC 700293.</title>
        <authorList>
            <consortium name="The Broad Institute Genomics Platform"/>
            <person name="Earl A."/>
            <person name="Ward D."/>
            <person name="Feldgarden M."/>
            <person name="Gevers D."/>
            <person name="Leonetti C."/>
            <person name="Blanton J.M."/>
            <person name="Dewhirst F.E."/>
            <person name="Izard J."/>
            <person name="Walker B."/>
            <person name="Young S."/>
            <person name="Zeng Q."/>
            <person name="Gargeya S."/>
            <person name="Fitzgerald M."/>
            <person name="Haas B."/>
            <person name="Abouelleil A."/>
            <person name="Allen A.W."/>
            <person name="Alvarado L."/>
            <person name="Arachchi H.M."/>
            <person name="Berlin A.M."/>
            <person name="Chapman S.B."/>
            <person name="Gainer-Dewar J."/>
            <person name="Goldberg J."/>
            <person name="Griggs A."/>
            <person name="Gujja S."/>
            <person name="Hansen M."/>
            <person name="Howarth C."/>
            <person name="Imamovic A."/>
            <person name="Ireland A."/>
            <person name="Larimer J."/>
            <person name="McCowan C."/>
            <person name="Murphy C."/>
            <person name="Pearson M."/>
            <person name="Poon T.W."/>
            <person name="Priest M."/>
            <person name="Roberts A."/>
            <person name="Saif S."/>
            <person name="Shea T."/>
            <person name="Sisk P."/>
            <person name="Sykes S."/>
            <person name="Wortman J."/>
            <person name="Nusbaum C."/>
            <person name="Birren B."/>
        </authorList>
    </citation>
    <scope>NUCLEOTIDE SEQUENCE [LARGE SCALE GENOMIC DNA]</scope>
    <source>
        <strain evidence="2 3">ATCC 700293</strain>
    </source>
</reference>
<name>A0AA87TH16_TREMD</name>
<protein>
    <recommendedName>
        <fullName evidence="1">CRISPR-associated protein Cas6 C-terminal domain-containing protein</fullName>
    </recommendedName>
</protein>
<dbReference type="Proteomes" id="UP000014634">
    <property type="component" value="Unassembled WGS sequence"/>
</dbReference>
<gene>
    <name evidence="2" type="ORF">HMPREF9195_00767</name>
</gene>
<dbReference type="AlphaFoldDB" id="A0AA87TH16"/>
<dbReference type="RefSeq" id="WP_016522737.1">
    <property type="nucleotide sequence ID" value="NZ_KE332517.1"/>
</dbReference>
<dbReference type="EMBL" id="ATFE01000004">
    <property type="protein sequence ID" value="EPF29481.1"/>
    <property type="molecule type" value="Genomic_DNA"/>
</dbReference>
<dbReference type="InterPro" id="IPR019267">
    <property type="entry name" value="CRISPR-assoc_Cas6_C"/>
</dbReference>
<accession>A0AA87TH16</accession>
<comment type="caution">
    <text evidence="2">The sequence shown here is derived from an EMBL/GenBank/DDBJ whole genome shotgun (WGS) entry which is preliminary data.</text>
</comment>